<keyword evidence="1" id="KW-0472">Membrane</keyword>
<reference evidence="2" key="2">
    <citation type="submission" date="2020-09" db="EMBL/GenBank/DDBJ databases">
        <authorList>
            <person name="Sun Q."/>
            <person name="Ohkuma M."/>
        </authorList>
    </citation>
    <scope>NUCLEOTIDE SEQUENCE</scope>
    <source>
        <strain evidence="2">JCM 31311</strain>
    </source>
</reference>
<dbReference type="InterPro" id="IPR050445">
    <property type="entry name" value="Bact_polysacc_biosynth/exp"/>
</dbReference>
<dbReference type="InterPro" id="IPR027417">
    <property type="entry name" value="P-loop_NTPase"/>
</dbReference>
<feature type="transmembrane region" description="Helical" evidence="1">
    <location>
        <begin position="22"/>
        <end position="40"/>
    </location>
</feature>
<dbReference type="Gene3D" id="3.40.50.300">
    <property type="entry name" value="P-loop containing nucleotide triphosphate hydrolases"/>
    <property type="match status" value="1"/>
</dbReference>
<dbReference type="RefSeq" id="WP_189089769.1">
    <property type="nucleotide sequence ID" value="NZ_BMQL01000008.1"/>
</dbReference>
<name>A0A918C5U1_9DEIO</name>
<dbReference type="Proteomes" id="UP000603865">
    <property type="component" value="Unassembled WGS sequence"/>
</dbReference>
<accession>A0A918C5U1</accession>
<protein>
    <submittedName>
        <fullName evidence="2">ExoP</fullName>
    </submittedName>
</protein>
<reference evidence="2" key="1">
    <citation type="journal article" date="2014" name="Int. J. Syst. Evol. Microbiol.">
        <title>Complete genome sequence of Corynebacterium casei LMG S-19264T (=DSM 44701T), isolated from a smear-ripened cheese.</title>
        <authorList>
            <consortium name="US DOE Joint Genome Institute (JGI-PGF)"/>
            <person name="Walter F."/>
            <person name="Albersmeier A."/>
            <person name="Kalinowski J."/>
            <person name="Ruckert C."/>
        </authorList>
    </citation>
    <scope>NUCLEOTIDE SEQUENCE</scope>
    <source>
        <strain evidence="2">JCM 31311</strain>
    </source>
</reference>
<dbReference type="Pfam" id="PF06564">
    <property type="entry name" value="CBP_BcsQ"/>
    <property type="match status" value="1"/>
</dbReference>
<feature type="transmembrane region" description="Helical" evidence="1">
    <location>
        <begin position="258"/>
        <end position="276"/>
    </location>
</feature>
<evidence type="ECO:0000313" key="3">
    <source>
        <dbReference type="Proteomes" id="UP000603865"/>
    </source>
</evidence>
<keyword evidence="3" id="KW-1185">Reference proteome</keyword>
<keyword evidence="1" id="KW-1133">Transmembrane helix</keyword>
<keyword evidence="1" id="KW-0812">Transmembrane</keyword>
<dbReference type="EMBL" id="BMQL01000008">
    <property type="protein sequence ID" value="GGR06659.1"/>
    <property type="molecule type" value="Genomic_DNA"/>
</dbReference>
<proteinExistence type="predicted"/>
<dbReference type="InterPro" id="IPR017746">
    <property type="entry name" value="Cellulose_synthase_operon_BcsQ"/>
</dbReference>
<dbReference type="PANTHER" id="PTHR32309:SF31">
    <property type="entry name" value="CAPSULAR EXOPOLYSACCHARIDE FAMILY"/>
    <property type="match status" value="1"/>
</dbReference>
<comment type="caution">
    <text evidence="2">The sequence shown here is derived from an EMBL/GenBank/DDBJ whole genome shotgun (WGS) entry which is preliminary data.</text>
</comment>
<sequence>MLNTPNEDSDVPRLLTVLRRRALPLVLAAGLAGGAAYVLAGRQTPVYDAVSSLVTVRSDGGSDRVNGSVYAAPSLPHGTLPEALQSRSVMQRMLDELKASALPTSTVQPLRQAVQTQSQGGPSSVSVVALGDGQQEGVFEVHGRASTPQGAQLLAQAGADALLAWDAERAQSRLTQLRQNMQRQLAALETQLGTATPASTASRTKQVEWQTLETARTQVLQNLAQVTALSQSTAGTLERVAAATLPTQATAPRPLRSGVLAAVLALLLGSGAALLFDRARRPIYSQADLRGLPVPLLGHLPALRGIGSGQQLLTAIRSGAWLAPLGFVRVNLQARLGSGQSARRIVLTGTQQGEGTSSVTAALAASFASTGARVLLVEAAGSPRALLPATDERRLQSAGAPIHPELQLLSLDQQIDLLPSSTVQQSGTLDLPKLDRMLTVLDNTYDVILIDAPPLLTSPEAVALAARGAGLVLLVVPGETGQREVEAALDAARMADAQVLGLIFNDRPAHTVAPASAPVSSAALAPAR</sequence>
<dbReference type="PANTHER" id="PTHR32309">
    <property type="entry name" value="TYROSINE-PROTEIN KINASE"/>
    <property type="match status" value="1"/>
</dbReference>
<evidence type="ECO:0000256" key="1">
    <source>
        <dbReference type="SAM" id="Phobius"/>
    </source>
</evidence>
<gene>
    <name evidence="2" type="ORF">GCM10008957_19320</name>
</gene>
<organism evidence="2 3">
    <name type="scientific">Deinococcus ruber</name>
    <dbReference type="NCBI Taxonomy" id="1848197"/>
    <lineage>
        <taxon>Bacteria</taxon>
        <taxon>Thermotogati</taxon>
        <taxon>Deinococcota</taxon>
        <taxon>Deinococci</taxon>
        <taxon>Deinococcales</taxon>
        <taxon>Deinococcaceae</taxon>
        <taxon>Deinococcus</taxon>
    </lineage>
</organism>
<dbReference type="SUPFAM" id="SSF52540">
    <property type="entry name" value="P-loop containing nucleoside triphosphate hydrolases"/>
    <property type="match status" value="1"/>
</dbReference>
<dbReference type="AlphaFoldDB" id="A0A918C5U1"/>
<evidence type="ECO:0000313" key="2">
    <source>
        <dbReference type="EMBL" id="GGR06659.1"/>
    </source>
</evidence>